<keyword evidence="3" id="KW-1003">Cell membrane</keyword>
<gene>
    <name evidence="10" type="primary">lafU_1</name>
    <name evidence="10" type="ORF">GALL_386590</name>
</gene>
<feature type="compositionally biased region" description="Polar residues" evidence="7">
    <location>
        <begin position="106"/>
        <end position="115"/>
    </location>
</feature>
<evidence type="ECO:0000256" key="1">
    <source>
        <dbReference type="ARBA" id="ARBA00004162"/>
    </source>
</evidence>
<dbReference type="InterPro" id="IPR050330">
    <property type="entry name" value="Bact_OuterMem_StrucFunc"/>
</dbReference>
<feature type="region of interest" description="Disordered" evidence="7">
    <location>
        <begin position="1"/>
        <end position="22"/>
    </location>
</feature>
<feature type="compositionally biased region" description="Low complexity" evidence="7">
    <location>
        <begin position="116"/>
        <end position="137"/>
    </location>
</feature>
<protein>
    <submittedName>
        <fullName evidence="10">Chemotaxis protein LafU</fullName>
    </submittedName>
</protein>
<keyword evidence="6 8" id="KW-0472">Membrane</keyword>
<keyword evidence="4 8" id="KW-0812">Transmembrane</keyword>
<dbReference type="CDD" id="cd07185">
    <property type="entry name" value="OmpA_C-like"/>
    <property type="match status" value="1"/>
</dbReference>
<evidence type="ECO:0000256" key="8">
    <source>
        <dbReference type="SAM" id="Phobius"/>
    </source>
</evidence>
<evidence type="ECO:0000256" key="5">
    <source>
        <dbReference type="ARBA" id="ARBA00022989"/>
    </source>
</evidence>
<dbReference type="GO" id="GO:0005886">
    <property type="term" value="C:plasma membrane"/>
    <property type="evidence" value="ECO:0007669"/>
    <property type="project" value="UniProtKB-SubCell"/>
</dbReference>
<feature type="transmembrane region" description="Helical" evidence="8">
    <location>
        <begin position="29"/>
        <end position="49"/>
    </location>
</feature>
<dbReference type="PROSITE" id="PS51123">
    <property type="entry name" value="OMPA_2"/>
    <property type="match status" value="1"/>
</dbReference>
<dbReference type="SUPFAM" id="SSF103088">
    <property type="entry name" value="OmpA-like"/>
    <property type="match status" value="1"/>
</dbReference>
<evidence type="ECO:0000259" key="9">
    <source>
        <dbReference type="PROSITE" id="PS51123"/>
    </source>
</evidence>
<keyword evidence="5 8" id="KW-1133">Transmembrane helix</keyword>
<dbReference type="InterPro" id="IPR025713">
    <property type="entry name" value="MotB-like_N_dom"/>
</dbReference>
<reference evidence="10" key="1">
    <citation type="submission" date="2016-10" db="EMBL/GenBank/DDBJ databases">
        <title>Sequence of Gallionella enrichment culture.</title>
        <authorList>
            <person name="Poehlein A."/>
            <person name="Muehling M."/>
            <person name="Daniel R."/>
        </authorList>
    </citation>
    <scope>NUCLEOTIDE SEQUENCE</scope>
</reference>
<proteinExistence type="inferred from homology"/>
<dbReference type="Pfam" id="PF00691">
    <property type="entry name" value="OmpA"/>
    <property type="match status" value="1"/>
</dbReference>
<accession>A0A1J5QUN3</accession>
<organism evidence="10">
    <name type="scientific">mine drainage metagenome</name>
    <dbReference type="NCBI Taxonomy" id="410659"/>
    <lineage>
        <taxon>unclassified sequences</taxon>
        <taxon>metagenomes</taxon>
        <taxon>ecological metagenomes</taxon>
    </lineage>
</organism>
<dbReference type="Pfam" id="PF13677">
    <property type="entry name" value="MotB_plug"/>
    <property type="match status" value="1"/>
</dbReference>
<evidence type="ECO:0000256" key="3">
    <source>
        <dbReference type="ARBA" id="ARBA00022475"/>
    </source>
</evidence>
<evidence type="ECO:0000256" key="4">
    <source>
        <dbReference type="ARBA" id="ARBA00022692"/>
    </source>
</evidence>
<evidence type="ECO:0000256" key="7">
    <source>
        <dbReference type="SAM" id="MobiDB-lite"/>
    </source>
</evidence>
<dbReference type="InterPro" id="IPR006665">
    <property type="entry name" value="OmpA-like"/>
</dbReference>
<comment type="caution">
    <text evidence="10">The sequence shown here is derived from an EMBL/GenBank/DDBJ whole genome shotgun (WGS) entry which is preliminary data.</text>
</comment>
<dbReference type="AlphaFoldDB" id="A0A1J5QUN3"/>
<dbReference type="Gene3D" id="3.30.1330.60">
    <property type="entry name" value="OmpA-like domain"/>
    <property type="match status" value="1"/>
</dbReference>
<evidence type="ECO:0000256" key="2">
    <source>
        <dbReference type="ARBA" id="ARBA00008914"/>
    </source>
</evidence>
<dbReference type="EMBL" id="MLJW01001188">
    <property type="protein sequence ID" value="OIQ79597.1"/>
    <property type="molecule type" value="Genomic_DNA"/>
</dbReference>
<name>A0A1J5QUN3_9ZZZZ</name>
<feature type="region of interest" description="Disordered" evidence="7">
    <location>
        <begin position="105"/>
        <end position="137"/>
    </location>
</feature>
<evidence type="ECO:0000313" key="10">
    <source>
        <dbReference type="EMBL" id="OIQ79597.1"/>
    </source>
</evidence>
<comment type="similarity">
    <text evidence="2">Belongs to the MotB family.</text>
</comment>
<dbReference type="PANTHER" id="PTHR30329">
    <property type="entry name" value="STATOR ELEMENT OF FLAGELLAR MOTOR COMPLEX"/>
    <property type="match status" value="1"/>
</dbReference>
<dbReference type="PANTHER" id="PTHR30329:SF21">
    <property type="entry name" value="LIPOPROTEIN YIAD-RELATED"/>
    <property type="match status" value="1"/>
</dbReference>
<feature type="domain" description="OmpA-like" evidence="9">
    <location>
        <begin position="179"/>
        <end position="299"/>
    </location>
</feature>
<dbReference type="InterPro" id="IPR036737">
    <property type="entry name" value="OmpA-like_sf"/>
</dbReference>
<sequence>MSSGGHGQGRRRPRGGGHDEEHENTERWLVSYSDMITVLMALFIVLFAISQVDQSKYISLRDSLAAGFGSPITTVVSGGQGALTGGTSPKPAAVNLAGDAGITATAGPSTTDTSVGASSAGASSAGASSSSSSSAGVDPKTLAAAQAEANHLEAIEAEIKAKLDALGLSDRVRFTINKRGLIIGLVADDVFFANGSADLTDTARQVLDGAGPALAALTEQISVEGHANVLPVSGRYPTNWELSADRATQVLRRLVEADHVAPDRIMAVGFGDARPLVAGTSPEALMVDRRVDLVVLSSAPEQVRALVPTLVPAADQSTVGG</sequence>
<evidence type="ECO:0000256" key="6">
    <source>
        <dbReference type="ARBA" id="ARBA00023136"/>
    </source>
</evidence>
<comment type="subcellular location">
    <subcellularLocation>
        <location evidence="1">Cell membrane</location>
        <topology evidence="1">Single-pass membrane protein</topology>
    </subcellularLocation>
</comment>